<evidence type="ECO:0000313" key="2">
    <source>
        <dbReference type="EMBL" id="KAF4622239.1"/>
    </source>
</evidence>
<proteinExistence type="predicted"/>
<evidence type="ECO:0000256" key="1">
    <source>
        <dbReference type="SAM" id="MobiDB-lite"/>
    </source>
</evidence>
<accession>A0A8H4R4M5</accession>
<dbReference type="EMBL" id="JAACJL010000002">
    <property type="protein sequence ID" value="KAF4622239.1"/>
    <property type="molecule type" value="Genomic_DNA"/>
</dbReference>
<gene>
    <name evidence="2" type="ORF">D9613_009382</name>
</gene>
<keyword evidence="3" id="KW-1185">Reference proteome</keyword>
<evidence type="ECO:0000313" key="3">
    <source>
        <dbReference type="Proteomes" id="UP000521872"/>
    </source>
</evidence>
<organism evidence="2 3">
    <name type="scientific">Agrocybe pediades</name>
    <dbReference type="NCBI Taxonomy" id="84607"/>
    <lineage>
        <taxon>Eukaryota</taxon>
        <taxon>Fungi</taxon>
        <taxon>Dikarya</taxon>
        <taxon>Basidiomycota</taxon>
        <taxon>Agaricomycotina</taxon>
        <taxon>Agaricomycetes</taxon>
        <taxon>Agaricomycetidae</taxon>
        <taxon>Agaricales</taxon>
        <taxon>Agaricineae</taxon>
        <taxon>Strophariaceae</taxon>
        <taxon>Agrocybe</taxon>
    </lineage>
</organism>
<comment type="caution">
    <text evidence="2">The sequence shown here is derived from an EMBL/GenBank/DDBJ whole genome shotgun (WGS) entry which is preliminary data.</text>
</comment>
<reference evidence="2 3" key="1">
    <citation type="submission" date="2019-12" db="EMBL/GenBank/DDBJ databases">
        <authorList>
            <person name="Floudas D."/>
            <person name="Bentzer J."/>
            <person name="Ahren D."/>
            <person name="Johansson T."/>
            <person name="Persson P."/>
            <person name="Tunlid A."/>
        </authorList>
    </citation>
    <scope>NUCLEOTIDE SEQUENCE [LARGE SCALE GENOMIC DNA]</scope>
    <source>
        <strain evidence="2 3">CBS 102.39</strain>
    </source>
</reference>
<name>A0A8H4R4M5_9AGAR</name>
<dbReference type="Proteomes" id="UP000521872">
    <property type="component" value="Unassembled WGS sequence"/>
</dbReference>
<protein>
    <submittedName>
        <fullName evidence="2">Uncharacterized protein</fullName>
    </submittedName>
</protein>
<sequence>MTRLVRNINSEGDARAKEFKEVNNLTWSSSIATGEDRNKPTEVPVPPPPPMEATGKSVPVLLYTFSQGRPPQNSELSLWQTMFAVCEQRSTYGIHCKEYESK</sequence>
<feature type="region of interest" description="Disordered" evidence="1">
    <location>
        <begin position="27"/>
        <end position="54"/>
    </location>
</feature>
<dbReference type="AlphaFoldDB" id="A0A8H4R4M5"/>